<dbReference type="RefSeq" id="WP_187467217.1">
    <property type="nucleotide sequence ID" value="NZ_JACSIT010000118.1"/>
</dbReference>
<keyword evidence="3" id="KW-1185">Reference proteome</keyword>
<evidence type="ECO:0000313" key="3">
    <source>
        <dbReference type="Proteomes" id="UP000650081"/>
    </source>
</evidence>
<dbReference type="AlphaFoldDB" id="A0A923T829"/>
<feature type="compositionally biased region" description="Gly residues" evidence="1">
    <location>
        <begin position="306"/>
        <end position="317"/>
    </location>
</feature>
<evidence type="ECO:0000256" key="1">
    <source>
        <dbReference type="SAM" id="MobiDB-lite"/>
    </source>
</evidence>
<gene>
    <name evidence="2" type="ORF">H9S92_13400</name>
</gene>
<comment type="caution">
    <text evidence="2">The sequence shown here is derived from an EMBL/GenBank/DDBJ whole genome shotgun (WGS) entry which is preliminary data.</text>
</comment>
<dbReference type="Proteomes" id="UP000650081">
    <property type="component" value="Unassembled WGS sequence"/>
</dbReference>
<proteinExistence type="predicted"/>
<accession>A0A923T829</accession>
<reference evidence="2" key="1">
    <citation type="submission" date="2020-08" db="EMBL/GenBank/DDBJ databases">
        <title>Lewinella bacteria from marine environments.</title>
        <authorList>
            <person name="Zhong Y."/>
        </authorList>
    </citation>
    <scope>NUCLEOTIDE SEQUENCE</scope>
    <source>
        <strain evidence="2">KCTC 42187</strain>
    </source>
</reference>
<dbReference type="EMBL" id="JACSIT010000118">
    <property type="protein sequence ID" value="MBC6995170.1"/>
    <property type="molecule type" value="Genomic_DNA"/>
</dbReference>
<name>A0A923T829_9BACT</name>
<evidence type="ECO:0000313" key="2">
    <source>
        <dbReference type="EMBL" id="MBC6995170.1"/>
    </source>
</evidence>
<sequence>MKYILFTLLCCLPFLLPGQSGKLKPADLERLVAAEAELRSLAYVMATDSSEEKRYTACKALITGLVEALKTPNSYQYDFPNLEGVKILADPNNSFRLFTWELFINSDEYRHFGAVQRNRKELDLTPLIDRGDALRENPENVQLPADRWLGYVAYNIMPGGTYAGQDYYFVFGYDRYETYRRRKVLDVLSFNAAGKPVFGLPVFVTYTPEGLLLADRQRLILEYAAESTVTLRFDPDLGNVVYENLILVPGGNNEGPVFLPDGSYHALEYGEDGRWTEVDKIFTHTYEEAPREAAKAPGGLDILGRPTGGGGSVPKKN</sequence>
<protein>
    <submittedName>
        <fullName evidence="2">Uncharacterized protein</fullName>
    </submittedName>
</protein>
<feature type="region of interest" description="Disordered" evidence="1">
    <location>
        <begin position="291"/>
        <end position="317"/>
    </location>
</feature>
<organism evidence="2 3">
    <name type="scientific">Neolewinella lacunae</name>
    <dbReference type="NCBI Taxonomy" id="1517758"/>
    <lineage>
        <taxon>Bacteria</taxon>
        <taxon>Pseudomonadati</taxon>
        <taxon>Bacteroidota</taxon>
        <taxon>Saprospiria</taxon>
        <taxon>Saprospirales</taxon>
        <taxon>Lewinellaceae</taxon>
        <taxon>Neolewinella</taxon>
    </lineage>
</organism>